<dbReference type="RefSeq" id="WP_265787219.1">
    <property type="nucleotide sequence ID" value="NZ_BAABRS010000001.1"/>
</dbReference>
<evidence type="ECO:0000313" key="2">
    <source>
        <dbReference type="EMBL" id="MCW9711746.1"/>
    </source>
</evidence>
<feature type="transmembrane region" description="Helical" evidence="1">
    <location>
        <begin position="10"/>
        <end position="29"/>
    </location>
</feature>
<gene>
    <name evidence="2" type="ORF">LQ318_02410</name>
</gene>
<evidence type="ECO:0000313" key="3">
    <source>
        <dbReference type="Proteomes" id="UP001207337"/>
    </source>
</evidence>
<proteinExistence type="predicted"/>
<keyword evidence="3" id="KW-1185">Reference proteome</keyword>
<dbReference type="Proteomes" id="UP001207337">
    <property type="component" value="Unassembled WGS sequence"/>
</dbReference>
<evidence type="ECO:0008006" key="4">
    <source>
        <dbReference type="Google" id="ProtNLM"/>
    </source>
</evidence>
<accession>A0ABT3PV56</accession>
<reference evidence="2 3" key="1">
    <citation type="submission" date="2021-11" db="EMBL/GenBank/DDBJ databases">
        <title>Aliifidinibius sp. nov., a new bacterium isolated from saline soil.</title>
        <authorList>
            <person name="Galisteo C."/>
            <person name="De La Haba R."/>
            <person name="Sanchez-Porro C."/>
            <person name="Ventosa A."/>
        </authorList>
    </citation>
    <scope>NUCLEOTIDE SEQUENCE [LARGE SCALE GENOMIC DNA]</scope>
    <source>
        <strain evidence="2 3">KACC 190600</strain>
    </source>
</reference>
<evidence type="ECO:0000256" key="1">
    <source>
        <dbReference type="SAM" id="Phobius"/>
    </source>
</evidence>
<comment type="caution">
    <text evidence="2">The sequence shown here is derived from an EMBL/GenBank/DDBJ whole genome shotgun (WGS) entry which is preliminary data.</text>
</comment>
<keyword evidence="1" id="KW-1133">Transmembrane helix</keyword>
<dbReference type="EMBL" id="JAJNDC010000001">
    <property type="protein sequence ID" value="MCW9711746.1"/>
    <property type="molecule type" value="Genomic_DNA"/>
</dbReference>
<sequence>MSFIKSTKNLIAKTIVLYLIHGPIVYYVIGMRRSGNHAFINWLTNALEEQYASLKPKIDNLYITSTGKTVFLDEVNIKSGKRFLSVLWNNRELIKNCQYLIISAEDCGPNYNNFRIPKWNEAIYIKRSVLNVVASRLRYLQKKASEGIGYSEHNVDVSFFETLLEWHSIPENFKVWEYEKWIVSKEYRLNFLQQLELKVDIIPTMSSQGGGSSFSGQEKPSTVEALSRYEQVNFSPPIINLVTDVKYQKLLNQSEVDYLKKNP</sequence>
<name>A0ABT3PV56_9BACT</name>
<keyword evidence="1" id="KW-0812">Transmembrane</keyword>
<keyword evidence="1" id="KW-0472">Membrane</keyword>
<organism evidence="2 3">
    <name type="scientific">Fodinibius salicampi</name>
    <dbReference type="NCBI Taxonomy" id="1920655"/>
    <lineage>
        <taxon>Bacteria</taxon>
        <taxon>Pseudomonadati</taxon>
        <taxon>Balneolota</taxon>
        <taxon>Balneolia</taxon>
        <taxon>Balneolales</taxon>
        <taxon>Balneolaceae</taxon>
        <taxon>Fodinibius</taxon>
    </lineage>
</organism>
<protein>
    <recommendedName>
        <fullName evidence="4">Sulfotransferase family protein</fullName>
    </recommendedName>
</protein>